<dbReference type="InterPro" id="IPR036291">
    <property type="entry name" value="NAD(P)-bd_dom_sf"/>
</dbReference>
<comment type="caution">
    <text evidence="7">The sequence shown here is derived from an EMBL/GenBank/DDBJ whole genome shotgun (WGS) entry which is preliminary data.</text>
</comment>
<feature type="domain" description="D-isomer specific 2-hydroxyacid dehydrogenase catalytic" evidence="5">
    <location>
        <begin position="40"/>
        <end position="323"/>
    </location>
</feature>
<dbReference type="RefSeq" id="WP_211801474.1">
    <property type="nucleotide sequence ID" value="NZ_JAGSCS010000011.1"/>
</dbReference>
<dbReference type="PANTHER" id="PTHR43333">
    <property type="entry name" value="2-HACID_DH_C DOMAIN-CONTAINING PROTEIN"/>
    <property type="match status" value="1"/>
</dbReference>
<name>A0A941CSC9_9CLOT</name>
<dbReference type="InterPro" id="IPR006140">
    <property type="entry name" value="D-isomer_DH_NAD-bd"/>
</dbReference>
<dbReference type="AlphaFoldDB" id="A0A941CSC9"/>
<evidence type="ECO:0000256" key="1">
    <source>
        <dbReference type="ARBA" id="ARBA00005854"/>
    </source>
</evidence>
<dbReference type="GO" id="GO:0051287">
    <property type="term" value="F:NAD binding"/>
    <property type="evidence" value="ECO:0007669"/>
    <property type="project" value="InterPro"/>
</dbReference>
<protein>
    <submittedName>
        <fullName evidence="7">D-2-hydroxyacid dehydrogenase</fullName>
    </submittedName>
</protein>
<evidence type="ECO:0000259" key="5">
    <source>
        <dbReference type="Pfam" id="PF00389"/>
    </source>
</evidence>
<feature type="domain" description="D-isomer specific 2-hydroxyacid dehydrogenase NAD-binding" evidence="6">
    <location>
        <begin position="118"/>
        <end position="292"/>
    </location>
</feature>
<evidence type="ECO:0000313" key="7">
    <source>
        <dbReference type="EMBL" id="MBR0576486.1"/>
    </source>
</evidence>
<comment type="similarity">
    <text evidence="1 4">Belongs to the D-isomer specific 2-hydroxyacid dehydrogenase family.</text>
</comment>
<organism evidence="7 8">
    <name type="scientific">Proteiniclasticum sediminis</name>
    <dbReference type="NCBI Taxonomy" id="2804028"/>
    <lineage>
        <taxon>Bacteria</taxon>
        <taxon>Bacillati</taxon>
        <taxon>Bacillota</taxon>
        <taxon>Clostridia</taxon>
        <taxon>Eubacteriales</taxon>
        <taxon>Clostridiaceae</taxon>
        <taxon>Proteiniclasticum</taxon>
    </lineage>
</organism>
<keyword evidence="8" id="KW-1185">Reference proteome</keyword>
<dbReference type="PROSITE" id="PS00671">
    <property type="entry name" value="D_2_HYDROXYACID_DH_3"/>
    <property type="match status" value="1"/>
</dbReference>
<evidence type="ECO:0000259" key="6">
    <source>
        <dbReference type="Pfam" id="PF02826"/>
    </source>
</evidence>
<dbReference type="InterPro" id="IPR006139">
    <property type="entry name" value="D-isomer_2_OHA_DH_cat_dom"/>
</dbReference>
<dbReference type="EMBL" id="JAGSCS010000011">
    <property type="protein sequence ID" value="MBR0576486.1"/>
    <property type="molecule type" value="Genomic_DNA"/>
</dbReference>
<dbReference type="Proteomes" id="UP000675379">
    <property type="component" value="Unassembled WGS sequence"/>
</dbReference>
<dbReference type="Pfam" id="PF00389">
    <property type="entry name" value="2-Hacid_dh"/>
    <property type="match status" value="1"/>
</dbReference>
<proteinExistence type="inferred from homology"/>
<dbReference type="SUPFAM" id="SSF52283">
    <property type="entry name" value="Formate/glycerate dehydrogenase catalytic domain-like"/>
    <property type="match status" value="1"/>
</dbReference>
<gene>
    <name evidence="7" type="ORF">KCG48_09050</name>
</gene>
<dbReference type="CDD" id="cd05300">
    <property type="entry name" value="2-Hacid_dh_1"/>
    <property type="match status" value="1"/>
</dbReference>
<sequence>MNSFQKTPKKEVEEMIVNQMPRDVLSREKADELRRRTGAEIVDVESLLDLGERLDEVTAIIPRWRLKAEDLDLLPNLRWIQSFSAGVNTYPLAEIAKRGILLTNTRGTHAPQMSDQIMGMVLAFSRPLMECIRHQKERRWQVDYPLEELTEKTLLIVGAGSIGQLLAKKAKAFDMKVVGLKRHPEALPDYDEVRPLDQLEVSLGEADYVVLLAPLTPSTRGMLGEKELRLLKPTAVLINAARGPLVEEAALLRALQEKWFRGAGLDVFSKEPLPEDSPLWDLENLILTPHIGGFSDRHTDRTVDFLVRNIGHYERGEPLENLVDLEEGY</sequence>
<evidence type="ECO:0000256" key="3">
    <source>
        <dbReference type="ARBA" id="ARBA00023027"/>
    </source>
</evidence>
<evidence type="ECO:0000256" key="4">
    <source>
        <dbReference type="RuleBase" id="RU003719"/>
    </source>
</evidence>
<dbReference type="GO" id="GO:0016616">
    <property type="term" value="F:oxidoreductase activity, acting on the CH-OH group of donors, NAD or NADP as acceptor"/>
    <property type="evidence" value="ECO:0007669"/>
    <property type="project" value="InterPro"/>
</dbReference>
<keyword evidence="3" id="KW-0520">NAD</keyword>
<evidence type="ECO:0000256" key="2">
    <source>
        <dbReference type="ARBA" id="ARBA00023002"/>
    </source>
</evidence>
<keyword evidence="2 4" id="KW-0560">Oxidoreductase</keyword>
<dbReference type="InterPro" id="IPR029753">
    <property type="entry name" value="D-isomer_DH_CS"/>
</dbReference>
<reference evidence="7" key="1">
    <citation type="submission" date="2021-04" db="EMBL/GenBank/DDBJ databases">
        <title>Proteiniclasticum sedimins sp. nov., an obligate anaerobic bacterium isolated from anaerobic sludge.</title>
        <authorList>
            <person name="Liu J."/>
        </authorList>
    </citation>
    <scope>NUCLEOTIDE SEQUENCE</scope>
    <source>
        <strain evidence="7">BAD-10</strain>
    </source>
</reference>
<dbReference type="Gene3D" id="3.40.50.720">
    <property type="entry name" value="NAD(P)-binding Rossmann-like Domain"/>
    <property type="match status" value="2"/>
</dbReference>
<evidence type="ECO:0000313" key="8">
    <source>
        <dbReference type="Proteomes" id="UP000675379"/>
    </source>
</evidence>
<dbReference type="PANTHER" id="PTHR43333:SF1">
    <property type="entry name" value="D-ISOMER SPECIFIC 2-HYDROXYACID DEHYDROGENASE NAD-BINDING DOMAIN-CONTAINING PROTEIN"/>
    <property type="match status" value="1"/>
</dbReference>
<dbReference type="Pfam" id="PF02826">
    <property type="entry name" value="2-Hacid_dh_C"/>
    <property type="match status" value="1"/>
</dbReference>
<dbReference type="SUPFAM" id="SSF51735">
    <property type="entry name" value="NAD(P)-binding Rossmann-fold domains"/>
    <property type="match status" value="1"/>
</dbReference>
<accession>A0A941CSC9</accession>